<dbReference type="PANTHER" id="PTHR31190">
    <property type="entry name" value="DNA-BINDING DOMAIN"/>
    <property type="match status" value="1"/>
</dbReference>
<feature type="region of interest" description="Disordered" evidence="6">
    <location>
        <begin position="204"/>
        <end position="228"/>
    </location>
</feature>
<keyword evidence="5" id="KW-0539">Nucleus</keyword>
<dbReference type="AlphaFoldDB" id="A0A835BE25"/>
<dbReference type="CDD" id="cd00018">
    <property type="entry name" value="AP2"/>
    <property type="match status" value="1"/>
</dbReference>
<keyword evidence="4" id="KW-0804">Transcription</keyword>
<keyword evidence="2" id="KW-0805">Transcription regulation</keyword>
<evidence type="ECO:0000256" key="6">
    <source>
        <dbReference type="SAM" id="MobiDB-lite"/>
    </source>
</evidence>
<dbReference type="SMART" id="SM00380">
    <property type="entry name" value="AP2"/>
    <property type="match status" value="1"/>
</dbReference>
<evidence type="ECO:0000313" key="8">
    <source>
        <dbReference type="EMBL" id="KAF8694970.1"/>
    </source>
</evidence>
<keyword evidence="9" id="KW-1185">Reference proteome</keyword>
<accession>A0A835BE25</accession>
<comment type="subcellular location">
    <subcellularLocation>
        <location evidence="1">Nucleus</location>
    </subcellularLocation>
</comment>
<feature type="region of interest" description="Disordered" evidence="6">
    <location>
        <begin position="51"/>
        <end position="101"/>
    </location>
</feature>
<dbReference type="InterPro" id="IPR036955">
    <property type="entry name" value="AP2/ERF_dom_sf"/>
</dbReference>
<dbReference type="GO" id="GO:0009873">
    <property type="term" value="P:ethylene-activated signaling pathway"/>
    <property type="evidence" value="ECO:0007669"/>
    <property type="project" value="InterPro"/>
</dbReference>
<feature type="compositionally biased region" description="Low complexity" evidence="6">
    <location>
        <begin position="59"/>
        <end position="77"/>
    </location>
</feature>
<dbReference type="InterPro" id="IPR016177">
    <property type="entry name" value="DNA-bd_dom_sf"/>
</dbReference>
<dbReference type="GO" id="GO:0005634">
    <property type="term" value="C:nucleus"/>
    <property type="evidence" value="ECO:0007669"/>
    <property type="project" value="UniProtKB-SubCell"/>
</dbReference>
<dbReference type="GO" id="GO:0003677">
    <property type="term" value="F:DNA binding"/>
    <property type="evidence" value="ECO:0007669"/>
    <property type="project" value="UniProtKB-KW"/>
</dbReference>
<keyword evidence="3" id="KW-0238">DNA-binding</keyword>
<evidence type="ECO:0000256" key="5">
    <source>
        <dbReference type="ARBA" id="ARBA00023242"/>
    </source>
</evidence>
<organism evidence="8 9">
    <name type="scientific">Digitaria exilis</name>
    <dbReference type="NCBI Taxonomy" id="1010633"/>
    <lineage>
        <taxon>Eukaryota</taxon>
        <taxon>Viridiplantae</taxon>
        <taxon>Streptophyta</taxon>
        <taxon>Embryophyta</taxon>
        <taxon>Tracheophyta</taxon>
        <taxon>Spermatophyta</taxon>
        <taxon>Magnoliopsida</taxon>
        <taxon>Liliopsida</taxon>
        <taxon>Poales</taxon>
        <taxon>Poaceae</taxon>
        <taxon>PACMAD clade</taxon>
        <taxon>Panicoideae</taxon>
        <taxon>Panicodae</taxon>
        <taxon>Paniceae</taxon>
        <taxon>Anthephorinae</taxon>
        <taxon>Digitaria</taxon>
    </lineage>
</organism>
<comment type="caution">
    <text evidence="8">The sequence shown here is derived from an EMBL/GenBank/DDBJ whole genome shotgun (WGS) entry which is preliminary data.</text>
</comment>
<dbReference type="InterPro" id="IPR001471">
    <property type="entry name" value="AP2/ERF_dom"/>
</dbReference>
<gene>
    <name evidence="8" type="ORF">HU200_038081</name>
</gene>
<dbReference type="FunFam" id="3.30.730.10:FF:000001">
    <property type="entry name" value="Ethylene-responsive transcription factor 2"/>
    <property type="match status" value="1"/>
</dbReference>
<dbReference type="OrthoDB" id="691760at2759"/>
<dbReference type="Pfam" id="PF00847">
    <property type="entry name" value="AP2"/>
    <property type="match status" value="1"/>
</dbReference>
<dbReference type="InterPro" id="IPR044808">
    <property type="entry name" value="ERF_plant"/>
</dbReference>
<evidence type="ECO:0000256" key="2">
    <source>
        <dbReference type="ARBA" id="ARBA00023015"/>
    </source>
</evidence>
<evidence type="ECO:0000259" key="7">
    <source>
        <dbReference type="PROSITE" id="PS51032"/>
    </source>
</evidence>
<dbReference type="EMBL" id="JACEFO010001901">
    <property type="protein sequence ID" value="KAF8694970.1"/>
    <property type="molecule type" value="Genomic_DNA"/>
</dbReference>
<proteinExistence type="predicted"/>
<feature type="compositionally biased region" description="Basic and acidic residues" evidence="6">
    <location>
        <begin position="1"/>
        <end position="19"/>
    </location>
</feature>
<feature type="region of interest" description="Disordered" evidence="6">
    <location>
        <begin position="1"/>
        <end position="24"/>
    </location>
</feature>
<evidence type="ECO:0000256" key="1">
    <source>
        <dbReference type="ARBA" id="ARBA00004123"/>
    </source>
</evidence>
<dbReference type="GO" id="GO:0003700">
    <property type="term" value="F:DNA-binding transcription factor activity"/>
    <property type="evidence" value="ECO:0007669"/>
    <property type="project" value="InterPro"/>
</dbReference>
<name>A0A835BE25_9POAL</name>
<feature type="domain" description="AP2/ERF" evidence="7">
    <location>
        <begin position="99"/>
        <end position="156"/>
    </location>
</feature>
<dbReference type="SUPFAM" id="SSF54171">
    <property type="entry name" value="DNA-binding domain"/>
    <property type="match status" value="1"/>
</dbReference>
<reference evidence="8" key="1">
    <citation type="submission" date="2020-07" db="EMBL/GenBank/DDBJ databases">
        <title>Genome sequence and genetic diversity analysis of an under-domesticated orphan crop, white fonio (Digitaria exilis).</title>
        <authorList>
            <person name="Bennetzen J.L."/>
            <person name="Chen S."/>
            <person name="Ma X."/>
            <person name="Wang X."/>
            <person name="Yssel A.E.J."/>
            <person name="Chaluvadi S.R."/>
            <person name="Johnson M."/>
            <person name="Gangashetty P."/>
            <person name="Hamidou F."/>
            <person name="Sanogo M.D."/>
            <person name="Zwaenepoel A."/>
            <person name="Wallace J."/>
            <person name="Van De Peer Y."/>
            <person name="Van Deynze A."/>
        </authorList>
    </citation>
    <scope>NUCLEOTIDE SEQUENCE</scope>
    <source>
        <tissue evidence="8">Leaves</tissue>
    </source>
</reference>
<dbReference type="Proteomes" id="UP000636709">
    <property type="component" value="Unassembled WGS sequence"/>
</dbReference>
<dbReference type="PROSITE" id="PS51032">
    <property type="entry name" value="AP2_ERF"/>
    <property type="match status" value="1"/>
</dbReference>
<evidence type="ECO:0000256" key="3">
    <source>
        <dbReference type="ARBA" id="ARBA00023125"/>
    </source>
</evidence>
<dbReference type="PRINTS" id="PR00367">
    <property type="entry name" value="ETHRSPELEMNT"/>
</dbReference>
<evidence type="ECO:0000256" key="4">
    <source>
        <dbReference type="ARBA" id="ARBA00023163"/>
    </source>
</evidence>
<evidence type="ECO:0000313" key="9">
    <source>
        <dbReference type="Proteomes" id="UP000636709"/>
    </source>
</evidence>
<protein>
    <recommendedName>
        <fullName evidence="7">AP2/ERF domain-containing protein</fullName>
    </recommendedName>
</protein>
<dbReference type="Gene3D" id="3.30.730.10">
    <property type="entry name" value="AP2/ERF domain"/>
    <property type="match status" value="1"/>
</dbReference>
<dbReference type="PANTHER" id="PTHR31190:SF239">
    <property type="entry name" value="AP2_ERF DOMAIN-CONTAINING PROTEIN"/>
    <property type="match status" value="1"/>
</dbReference>
<sequence>MHGERHAPRRGGEEDERHGGGGFLGHSYYSPARAKYDVAVVAAALTHVVCATHPPPPTTTTRGAEAPGSAPLPASSPWQGVHGGGGGVEGPPPRAAQSSYRGVRRRPWGKWAAEIRDPAKAARVWLGTYATPEEAARAYDAAARRFKGAKAKLNFPTPTPSRPHHQEQATSSSATFAATAVDEFPGLRQYAHILQSSGEGLRAVVTSPGGLPPPPPVDVHGHVGRSTR</sequence>